<proteinExistence type="predicted"/>
<evidence type="ECO:0000313" key="1">
    <source>
        <dbReference type="EMBL" id="QOV18244.1"/>
    </source>
</evidence>
<dbReference type="CDD" id="cd09024">
    <property type="entry name" value="Aldose_epim_lacX"/>
    <property type="match status" value="1"/>
</dbReference>
<dbReference type="Pfam" id="PF01263">
    <property type="entry name" value="Aldose_epim"/>
    <property type="match status" value="1"/>
</dbReference>
<dbReference type="InterPro" id="IPR037481">
    <property type="entry name" value="LacX"/>
</dbReference>
<name>A0A7M2RE51_9FIRM</name>
<sequence>MNYRIFNEKMSVMIHSKGAELNSIRKGNTEYLWQGDPAFWEGQAPNLFPYVGRMTDKSYTYQGNRYQMDIHGFVKDYDLTVCDHGRDYITFCLDSDHGTMRQYPFSFTYLISYRLEGSRLEISYEVTNRDDKRMYFGIGGHPGFRVPICDGEKFEDYSLKFQESVHPLRIGFSPTCFVDNTKTPFELGDDNCLNLKHNLFDQDAVVLEGAGDTVILLDKRRHAVLSLNFPDMPYLGIWHTPKMDAPFICLEPWASLPSSQGVVEELTMQKSLIMLDEGKTYVNDWSISITG</sequence>
<dbReference type="GO" id="GO:0030246">
    <property type="term" value="F:carbohydrate binding"/>
    <property type="evidence" value="ECO:0007669"/>
    <property type="project" value="InterPro"/>
</dbReference>
<reference evidence="1 2" key="1">
    <citation type="submission" date="2020-10" db="EMBL/GenBank/DDBJ databases">
        <title>Blautia liquoris sp.nov., isolated from the mud in a fermentation cellar used for the production of Chinese strong-flavoured liquor.</title>
        <authorList>
            <person name="Lu L."/>
        </authorList>
    </citation>
    <scope>NUCLEOTIDE SEQUENCE [LARGE SCALE GENOMIC DNA]</scope>
    <source>
        <strain evidence="1 2">LZLJ-3</strain>
    </source>
</reference>
<dbReference type="GO" id="GO:0005975">
    <property type="term" value="P:carbohydrate metabolic process"/>
    <property type="evidence" value="ECO:0007669"/>
    <property type="project" value="InterPro"/>
</dbReference>
<protein>
    <submittedName>
        <fullName evidence="1">Aldose 1-epimerase family protein</fullName>
    </submittedName>
</protein>
<dbReference type="EMBL" id="CP063304">
    <property type="protein sequence ID" value="QOV18244.1"/>
    <property type="molecule type" value="Genomic_DNA"/>
</dbReference>
<dbReference type="RefSeq" id="WP_193734606.1">
    <property type="nucleotide sequence ID" value="NZ_CP063304.1"/>
</dbReference>
<dbReference type="InterPro" id="IPR011013">
    <property type="entry name" value="Gal_mutarotase_sf_dom"/>
</dbReference>
<dbReference type="KEGG" id="bliq:INP51_09390"/>
<accession>A0A7M2RE51</accession>
<keyword evidence="2" id="KW-1185">Reference proteome</keyword>
<dbReference type="AlphaFoldDB" id="A0A7M2RE51"/>
<organism evidence="1 2">
    <name type="scientific">Blautia liquoris</name>
    <dbReference type="NCBI Taxonomy" id="2779518"/>
    <lineage>
        <taxon>Bacteria</taxon>
        <taxon>Bacillati</taxon>
        <taxon>Bacillota</taxon>
        <taxon>Clostridia</taxon>
        <taxon>Lachnospirales</taxon>
        <taxon>Lachnospiraceae</taxon>
        <taxon>Blautia</taxon>
    </lineage>
</organism>
<dbReference type="Proteomes" id="UP000593601">
    <property type="component" value="Chromosome"/>
</dbReference>
<dbReference type="SUPFAM" id="SSF74650">
    <property type="entry name" value="Galactose mutarotase-like"/>
    <property type="match status" value="1"/>
</dbReference>
<dbReference type="GO" id="GO:0016853">
    <property type="term" value="F:isomerase activity"/>
    <property type="evidence" value="ECO:0007669"/>
    <property type="project" value="InterPro"/>
</dbReference>
<dbReference type="Gene3D" id="2.70.98.10">
    <property type="match status" value="1"/>
</dbReference>
<dbReference type="InterPro" id="IPR014718">
    <property type="entry name" value="GH-type_carb-bd"/>
</dbReference>
<evidence type="ECO:0000313" key="2">
    <source>
        <dbReference type="Proteomes" id="UP000593601"/>
    </source>
</evidence>
<gene>
    <name evidence="1" type="ORF">INP51_09390</name>
</gene>
<dbReference type="InterPro" id="IPR008183">
    <property type="entry name" value="Aldose_1/G6P_1-epimerase"/>
</dbReference>